<dbReference type="RefSeq" id="WP_147058236.1">
    <property type="nucleotide sequence ID" value="NZ_CP042437.1"/>
</dbReference>
<evidence type="ECO:0000313" key="4">
    <source>
        <dbReference type="Proteomes" id="UP000321362"/>
    </source>
</evidence>
<dbReference type="Proteomes" id="UP000321362">
    <property type="component" value="Chromosome"/>
</dbReference>
<protein>
    <submittedName>
        <fullName evidence="3">Polysaccharide deacetylase family protein</fullName>
    </submittedName>
</protein>
<sequence length="243" mass="28230">MIFTTSWDDGDVSDFKLQELIKSFGVKGTLYIPQISNHRSLNDNDIKELSNYFEIGAHTITHQNLINASNSEIEFEISESKSYIENIIGKKCDVFSYPYGLFNSQIESQVKKSGFLRARIVNKDFCEGSILNNFHLPTTIQVCRHTKYLTAKFNAYQSNVNSLAKLFSNKIQTFKLNERGEYSWFEIATFIYSLVKQRNGIFHLWGHSWEIEEQNLWGDLKMFFQFVAEDKDVVYTTNSGLFK</sequence>
<keyword evidence="4" id="KW-1185">Reference proteome</keyword>
<evidence type="ECO:0000256" key="1">
    <source>
        <dbReference type="ARBA" id="ARBA00022729"/>
    </source>
</evidence>
<dbReference type="Gene3D" id="3.20.20.370">
    <property type="entry name" value="Glycoside hydrolase/deacetylase"/>
    <property type="match status" value="1"/>
</dbReference>
<proteinExistence type="predicted"/>
<dbReference type="OrthoDB" id="1446101at2"/>
<keyword evidence="1" id="KW-0732">Signal</keyword>
<accession>A0A5B8W7U4</accession>
<evidence type="ECO:0000313" key="3">
    <source>
        <dbReference type="EMBL" id="QEC79035.1"/>
    </source>
</evidence>
<dbReference type="PROSITE" id="PS51677">
    <property type="entry name" value="NODB"/>
    <property type="match status" value="1"/>
</dbReference>
<dbReference type="EMBL" id="CP042437">
    <property type="protein sequence ID" value="QEC79035.1"/>
    <property type="molecule type" value="Genomic_DNA"/>
</dbReference>
<dbReference type="KEGG" id="mgk:FSB76_24930"/>
<dbReference type="PANTHER" id="PTHR34216">
    <property type="match status" value="1"/>
</dbReference>
<dbReference type="PANTHER" id="PTHR34216:SF11">
    <property type="entry name" value="CHITOOLIGOSACCHARIDE DEACETYLASE"/>
    <property type="match status" value="1"/>
</dbReference>
<name>A0A5B8W7U4_9SPHI</name>
<dbReference type="InterPro" id="IPR002509">
    <property type="entry name" value="NODB_dom"/>
</dbReference>
<feature type="domain" description="NodB homology" evidence="2">
    <location>
        <begin position="1"/>
        <end position="243"/>
    </location>
</feature>
<dbReference type="GO" id="GO:0016810">
    <property type="term" value="F:hydrolase activity, acting on carbon-nitrogen (but not peptide) bonds"/>
    <property type="evidence" value="ECO:0007669"/>
    <property type="project" value="InterPro"/>
</dbReference>
<dbReference type="GO" id="GO:0005975">
    <property type="term" value="P:carbohydrate metabolic process"/>
    <property type="evidence" value="ECO:0007669"/>
    <property type="project" value="InterPro"/>
</dbReference>
<reference evidence="3 4" key="1">
    <citation type="journal article" date="2013" name="J. Microbiol.">
        <title>Mucilaginibacter ginsenosidivorax sp. nov., with ginsenoside converting activity isolated from sediment.</title>
        <authorList>
            <person name="Kim J.K."/>
            <person name="Choi T.E."/>
            <person name="Liu Q.M."/>
            <person name="Park H.Y."/>
            <person name="Yi T.H."/>
            <person name="Yoon M.H."/>
            <person name="Kim S.C."/>
            <person name="Im W.T."/>
        </authorList>
    </citation>
    <scope>NUCLEOTIDE SEQUENCE [LARGE SCALE GENOMIC DNA]</scope>
    <source>
        <strain evidence="3 4">KHI28</strain>
    </source>
</reference>
<dbReference type="InterPro" id="IPR011330">
    <property type="entry name" value="Glyco_hydro/deAcase_b/a-brl"/>
</dbReference>
<dbReference type="SUPFAM" id="SSF88713">
    <property type="entry name" value="Glycoside hydrolase/deacetylase"/>
    <property type="match status" value="1"/>
</dbReference>
<dbReference type="InterPro" id="IPR051398">
    <property type="entry name" value="Polysacch_Deacetylase"/>
</dbReference>
<dbReference type="Pfam" id="PF01522">
    <property type="entry name" value="Polysacc_deac_1"/>
    <property type="match status" value="1"/>
</dbReference>
<evidence type="ECO:0000259" key="2">
    <source>
        <dbReference type="PROSITE" id="PS51677"/>
    </source>
</evidence>
<gene>
    <name evidence="3" type="ORF">FSB76_24930</name>
</gene>
<dbReference type="AlphaFoldDB" id="A0A5B8W7U4"/>
<organism evidence="3 4">
    <name type="scientific">Mucilaginibacter ginsenosidivorax</name>
    <dbReference type="NCBI Taxonomy" id="862126"/>
    <lineage>
        <taxon>Bacteria</taxon>
        <taxon>Pseudomonadati</taxon>
        <taxon>Bacteroidota</taxon>
        <taxon>Sphingobacteriia</taxon>
        <taxon>Sphingobacteriales</taxon>
        <taxon>Sphingobacteriaceae</taxon>
        <taxon>Mucilaginibacter</taxon>
    </lineage>
</organism>